<keyword evidence="2" id="KW-1185">Reference proteome</keyword>
<name>A0A108U5U7_9GAMM</name>
<comment type="caution">
    <text evidence="1">The sequence shown here is derived from an EMBL/GenBank/DDBJ whole genome shotgun (WGS) entry which is preliminary data.</text>
</comment>
<sequence length="47" mass="5196">MYQQSGDFAHAIRLAAQSGGDKRGLRPVHISARAWREIRATTMPISS</sequence>
<dbReference type="EMBL" id="JAJA02000001">
    <property type="protein sequence ID" value="KWS03109.1"/>
    <property type="molecule type" value="Genomic_DNA"/>
</dbReference>
<evidence type="ECO:0000313" key="1">
    <source>
        <dbReference type="EMBL" id="KWS03109.1"/>
    </source>
</evidence>
<protein>
    <submittedName>
        <fullName evidence="1">Uncharacterized protein</fullName>
    </submittedName>
</protein>
<evidence type="ECO:0000313" key="2">
    <source>
        <dbReference type="Proteomes" id="UP000023435"/>
    </source>
</evidence>
<dbReference type="Proteomes" id="UP000023435">
    <property type="component" value="Unassembled WGS sequence"/>
</dbReference>
<organism evidence="1 2">
    <name type="scientific">Lysobacter capsici AZ78</name>
    <dbReference type="NCBI Taxonomy" id="1444315"/>
    <lineage>
        <taxon>Bacteria</taxon>
        <taxon>Pseudomonadati</taxon>
        <taxon>Pseudomonadota</taxon>
        <taxon>Gammaproteobacteria</taxon>
        <taxon>Lysobacterales</taxon>
        <taxon>Lysobacteraceae</taxon>
        <taxon>Lysobacter</taxon>
    </lineage>
</organism>
<accession>A0A108U5U7</accession>
<reference evidence="1 2" key="1">
    <citation type="journal article" date="2014" name="Genome Announc.">
        <title>Draft Genome Sequence of Lysobacter capsici AZ78, a Bacterium Antagonistic to Plant-Pathogenic Oomycetes.</title>
        <authorList>
            <person name="Puopolo G."/>
            <person name="Sonego P."/>
            <person name="Engelen K."/>
            <person name="Pertot I."/>
        </authorList>
    </citation>
    <scope>NUCLEOTIDE SEQUENCE [LARGE SCALE GENOMIC DNA]</scope>
    <source>
        <strain evidence="1 2">AZ78</strain>
    </source>
</reference>
<gene>
    <name evidence="1" type="ORF">AZ78_0655</name>
</gene>
<proteinExistence type="predicted"/>
<dbReference type="AlphaFoldDB" id="A0A108U5U7"/>